<name>A0A930PYS7_9MICC</name>
<evidence type="ECO:0000256" key="1">
    <source>
        <dbReference type="SAM" id="Phobius"/>
    </source>
</evidence>
<comment type="caution">
    <text evidence="2">The sequence shown here is derived from an EMBL/GenBank/DDBJ whole genome shotgun (WGS) entry which is preliminary data.</text>
</comment>
<feature type="transmembrane region" description="Helical" evidence="1">
    <location>
        <begin position="6"/>
        <end position="27"/>
    </location>
</feature>
<gene>
    <name evidence="2" type="ORF">HXO65_00035</name>
</gene>
<dbReference type="Proteomes" id="UP000785653">
    <property type="component" value="Unassembled WGS sequence"/>
</dbReference>
<keyword evidence="1" id="KW-1133">Transmembrane helix</keyword>
<proteinExistence type="predicted"/>
<organism evidence="2 3">
    <name type="scientific">Rothia mucilaginosa</name>
    <dbReference type="NCBI Taxonomy" id="43675"/>
    <lineage>
        <taxon>Bacteria</taxon>
        <taxon>Bacillati</taxon>
        <taxon>Actinomycetota</taxon>
        <taxon>Actinomycetes</taxon>
        <taxon>Micrococcales</taxon>
        <taxon>Micrococcaceae</taxon>
        <taxon>Rothia</taxon>
    </lineage>
</organism>
<keyword evidence="1" id="KW-0472">Membrane</keyword>
<dbReference type="EMBL" id="JABZXS010000001">
    <property type="protein sequence ID" value="MBF1672593.1"/>
    <property type="molecule type" value="Genomic_DNA"/>
</dbReference>
<accession>A0A930PYS7</accession>
<protein>
    <submittedName>
        <fullName evidence="2">Uncharacterized protein</fullName>
    </submittedName>
</protein>
<reference evidence="2" key="1">
    <citation type="submission" date="2020-04" db="EMBL/GenBank/DDBJ databases">
        <title>Deep metagenomics examines the oral microbiome during advanced dental caries in children, revealing novel taxa and co-occurrences with host molecules.</title>
        <authorList>
            <person name="Baker J.L."/>
            <person name="Morton J.T."/>
            <person name="Dinis M."/>
            <person name="Alvarez R."/>
            <person name="Tran N.C."/>
            <person name="Knight R."/>
            <person name="Edlund A."/>
        </authorList>
    </citation>
    <scope>NUCLEOTIDE SEQUENCE</scope>
    <source>
        <strain evidence="2">JCVI_47_bin.3</strain>
    </source>
</reference>
<evidence type="ECO:0000313" key="2">
    <source>
        <dbReference type="EMBL" id="MBF1672593.1"/>
    </source>
</evidence>
<keyword evidence="1" id="KW-0812">Transmembrane</keyword>
<evidence type="ECO:0000313" key="3">
    <source>
        <dbReference type="Proteomes" id="UP000785653"/>
    </source>
</evidence>
<dbReference type="AlphaFoldDB" id="A0A930PYS7"/>
<sequence length="87" mass="9613">MDFLPALVFIAAVVVLIISGGLFLMLLRQQKELEHLHAELYAWRKFGDTVEVIDTPVPAAVAPPEPPVRKPRPIPEGLEVIHPAVTK</sequence>